<protein>
    <recommendedName>
        <fullName evidence="7">Cardiolipin synthase N-terminal domain-containing protein</fullName>
    </recommendedName>
</protein>
<evidence type="ECO:0000256" key="6">
    <source>
        <dbReference type="SAM" id="Phobius"/>
    </source>
</evidence>
<proteinExistence type="predicted"/>
<keyword evidence="9" id="KW-1185">Reference proteome</keyword>
<dbReference type="AlphaFoldDB" id="A0A7W6RF49"/>
<dbReference type="Proteomes" id="UP000554286">
    <property type="component" value="Unassembled WGS sequence"/>
</dbReference>
<evidence type="ECO:0000256" key="4">
    <source>
        <dbReference type="ARBA" id="ARBA00022989"/>
    </source>
</evidence>
<dbReference type="GO" id="GO:0005886">
    <property type="term" value="C:plasma membrane"/>
    <property type="evidence" value="ECO:0007669"/>
    <property type="project" value="UniProtKB-SubCell"/>
</dbReference>
<keyword evidence="5 6" id="KW-0472">Membrane</keyword>
<name>A0A7W6RF49_9PROT</name>
<evidence type="ECO:0000256" key="2">
    <source>
        <dbReference type="ARBA" id="ARBA00022475"/>
    </source>
</evidence>
<feature type="domain" description="Cardiolipin synthase N-terminal" evidence="7">
    <location>
        <begin position="15"/>
        <end position="57"/>
    </location>
</feature>
<reference evidence="8 9" key="1">
    <citation type="submission" date="2020-08" db="EMBL/GenBank/DDBJ databases">
        <title>Genome sequencing of Purple Non-Sulfur Bacteria from various extreme environments.</title>
        <authorList>
            <person name="Mayer M."/>
        </authorList>
    </citation>
    <scope>NUCLEOTIDE SEQUENCE [LARGE SCALE GENOMIC DNA]</scope>
    <source>
        <strain evidence="8 9">JA131</strain>
    </source>
</reference>
<evidence type="ECO:0000256" key="1">
    <source>
        <dbReference type="ARBA" id="ARBA00004651"/>
    </source>
</evidence>
<keyword evidence="4 6" id="KW-1133">Transmembrane helix</keyword>
<organism evidence="8 9">
    <name type="scientific">Roseospira visakhapatnamensis</name>
    <dbReference type="NCBI Taxonomy" id="390880"/>
    <lineage>
        <taxon>Bacteria</taxon>
        <taxon>Pseudomonadati</taxon>
        <taxon>Pseudomonadota</taxon>
        <taxon>Alphaproteobacteria</taxon>
        <taxon>Rhodospirillales</taxon>
        <taxon>Rhodospirillaceae</taxon>
        <taxon>Roseospira</taxon>
    </lineage>
</organism>
<keyword evidence="2" id="KW-1003">Cell membrane</keyword>
<gene>
    <name evidence="8" type="ORF">GGD89_002424</name>
</gene>
<comment type="caution">
    <text evidence="8">The sequence shown here is derived from an EMBL/GenBank/DDBJ whole genome shotgun (WGS) entry which is preliminary data.</text>
</comment>
<dbReference type="EMBL" id="JACIGK010000017">
    <property type="protein sequence ID" value="MBB4266788.1"/>
    <property type="molecule type" value="Genomic_DNA"/>
</dbReference>
<dbReference type="RefSeq" id="WP_184045542.1">
    <property type="nucleotide sequence ID" value="NZ_JACIGK010000017.1"/>
</dbReference>
<evidence type="ECO:0000259" key="7">
    <source>
        <dbReference type="Pfam" id="PF13396"/>
    </source>
</evidence>
<feature type="transmembrane region" description="Helical" evidence="6">
    <location>
        <begin position="36"/>
        <end position="55"/>
    </location>
</feature>
<evidence type="ECO:0000313" key="8">
    <source>
        <dbReference type="EMBL" id="MBB4266788.1"/>
    </source>
</evidence>
<keyword evidence="3 6" id="KW-0812">Transmembrane</keyword>
<evidence type="ECO:0000256" key="3">
    <source>
        <dbReference type="ARBA" id="ARBA00022692"/>
    </source>
</evidence>
<evidence type="ECO:0000256" key="5">
    <source>
        <dbReference type="ARBA" id="ARBA00023136"/>
    </source>
</evidence>
<dbReference type="Pfam" id="PF13396">
    <property type="entry name" value="PLDc_N"/>
    <property type="match status" value="1"/>
</dbReference>
<accession>A0A7W6RF49</accession>
<comment type="subcellular location">
    <subcellularLocation>
        <location evidence="1">Cell membrane</location>
        <topology evidence="1">Multi-pass membrane protein</topology>
    </subcellularLocation>
</comment>
<dbReference type="InterPro" id="IPR027379">
    <property type="entry name" value="CLS_N"/>
</dbReference>
<sequence length="61" mass="6637">MFGLELGLFGLLSLVLFLWAAIHVLGSTASPLGKALWVAVLLFLPLLGFLLWLFLGPRSAR</sequence>
<evidence type="ECO:0000313" key="9">
    <source>
        <dbReference type="Proteomes" id="UP000554286"/>
    </source>
</evidence>